<dbReference type="PROSITE" id="PS50110">
    <property type="entry name" value="RESPONSE_REGULATORY"/>
    <property type="match status" value="1"/>
</dbReference>
<dbReference type="Proteomes" id="UP000184693">
    <property type="component" value="Unassembled WGS sequence"/>
</dbReference>
<dbReference type="SUPFAM" id="SSF52172">
    <property type="entry name" value="CheY-like"/>
    <property type="match status" value="1"/>
</dbReference>
<keyword evidence="1" id="KW-0597">Phosphoprotein</keyword>
<dbReference type="EMBL" id="FSRM01000002">
    <property type="protein sequence ID" value="SIO53966.1"/>
    <property type="molecule type" value="Genomic_DNA"/>
</dbReference>
<dbReference type="InterPro" id="IPR001789">
    <property type="entry name" value="Sig_transdc_resp-reg_receiver"/>
</dbReference>
<dbReference type="SMART" id="SM00448">
    <property type="entry name" value="REC"/>
    <property type="match status" value="1"/>
</dbReference>
<gene>
    <name evidence="4" type="ORF">SAMN05444168_6701</name>
</gene>
<proteinExistence type="predicted"/>
<dbReference type="GO" id="GO:0003677">
    <property type="term" value="F:DNA binding"/>
    <property type="evidence" value="ECO:0007669"/>
    <property type="project" value="InterPro"/>
</dbReference>
<reference evidence="4 5" key="1">
    <citation type="submission" date="2016-11" db="EMBL/GenBank/DDBJ databases">
        <authorList>
            <person name="Jaros S."/>
            <person name="Januszkiewicz K."/>
            <person name="Wedrychowicz H."/>
        </authorList>
    </citation>
    <scope>NUCLEOTIDE SEQUENCE [LARGE SCALE GENOMIC DNA]</scope>
    <source>
        <strain evidence="4 5">GAS86</strain>
    </source>
</reference>
<dbReference type="PANTHER" id="PTHR37299">
    <property type="entry name" value="TRANSCRIPTIONAL REGULATOR-RELATED"/>
    <property type="match status" value="1"/>
</dbReference>
<dbReference type="Gene3D" id="2.40.50.1020">
    <property type="entry name" value="LytTr DNA-binding domain"/>
    <property type="match status" value="1"/>
</dbReference>
<evidence type="ECO:0000313" key="4">
    <source>
        <dbReference type="EMBL" id="SIO53966.1"/>
    </source>
</evidence>
<dbReference type="Pfam" id="PF00072">
    <property type="entry name" value="Response_reg"/>
    <property type="match status" value="1"/>
</dbReference>
<sequence length="283" mass="30521">MMNATALIAEDEPLLAANLQAELARLWPELRVVASVGDGASALEQGLALQPDLLFLDIRMPGMSGLDAAQALAEDWPDTGRPLPLLVFVTAYDEYALRAFERAALDYVLKPVQTERLAKTCARLQTALQAREQPQAAQAGLAPMIDQLRALFGAAGQELPGASAASGLAAAATVSAPLRMIQASAGNTITMVPVGEVLYFEAADKYVRVITAEREHLIRTSLRELLQQLDSQQFWQIHRGTVVRADAIASASRDESGKLTLSLRDHAAKLSVSRLYADQFKGM</sequence>
<dbReference type="InterPro" id="IPR007492">
    <property type="entry name" value="LytTR_DNA-bd_dom"/>
</dbReference>
<feature type="modified residue" description="4-aspartylphosphate" evidence="1">
    <location>
        <position position="57"/>
    </location>
</feature>
<dbReference type="InterPro" id="IPR011006">
    <property type="entry name" value="CheY-like_superfamily"/>
</dbReference>
<evidence type="ECO:0000259" key="2">
    <source>
        <dbReference type="PROSITE" id="PS50110"/>
    </source>
</evidence>
<organism evidence="4 5">
    <name type="scientific">Paraburkholderia phenazinium</name>
    <dbReference type="NCBI Taxonomy" id="60549"/>
    <lineage>
        <taxon>Bacteria</taxon>
        <taxon>Pseudomonadati</taxon>
        <taxon>Pseudomonadota</taxon>
        <taxon>Betaproteobacteria</taxon>
        <taxon>Burkholderiales</taxon>
        <taxon>Burkholderiaceae</taxon>
        <taxon>Paraburkholderia</taxon>
    </lineage>
</organism>
<dbReference type="GO" id="GO:0000156">
    <property type="term" value="F:phosphorelay response regulator activity"/>
    <property type="evidence" value="ECO:0007669"/>
    <property type="project" value="InterPro"/>
</dbReference>
<dbReference type="SMART" id="SM00850">
    <property type="entry name" value="LytTR"/>
    <property type="match status" value="1"/>
</dbReference>
<dbReference type="AlphaFoldDB" id="A0A1N6KCB0"/>
<protein>
    <submittedName>
        <fullName evidence="4">Two component transcriptional regulator, LytTR family</fullName>
    </submittedName>
</protein>
<accession>A0A1N6KCB0</accession>
<dbReference type="Pfam" id="PF04397">
    <property type="entry name" value="LytTR"/>
    <property type="match status" value="1"/>
</dbReference>
<feature type="domain" description="Response regulatory" evidence="2">
    <location>
        <begin position="5"/>
        <end position="125"/>
    </location>
</feature>
<feature type="domain" description="HTH LytTR-type" evidence="3">
    <location>
        <begin position="181"/>
        <end position="283"/>
    </location>
</feature>
<evidence type="ECO:0000313" key="5">
    <source>
        <dbReference type="Proteomes" id="UP000184693"/>
    </source>
</evidence>
<dbReference type="PROSITE" id="PS50930">
    <property type="entry name" value="HTH_LYTTR"/>
    <property type="match status" value="1"/>
</dbReference>
<dbReference type="PANTHER" id="PTHR37299:SF1">
    <property type="entry name" value="STAGE 0 SPORULATION PROTEIN A HOMOLOG"/>
    <property type="match status" value="1"/>
</dbReference>
<dbReference type="InterPro" id="IPR046947">
    <property type="entry name" value="LytR-like"/>
</dbReference>
<name>A0A1N6KCB0_9BURK</name>
<dbReference type="Gene3D" id="3.40.50.2300">
    <property type="match status" value="1"/>
</dbReference>
<evidence type="ECO:0000259" key="3">
    <source>
        <dbReference type="PROSITE" id="PS50930"/>
    </source>
</evidence>
<evidence type="ECO:0000256" key="1">
    <source>
        <dbReference type="PROSITE-ProRule" id="PRU00169"/>
    </source>
</evidence>